<proteinExistence type="predicted"/>
<name>A0A1H9XA35_9PSEU</name>
<dbReference type="RefSeq" id="WP_143086894.1">
    <property type="nucleotide sequence ID" value="NZ_FOFT01000014.1"/>
</dbReference>
<dbReference type="SMART" id="SM00943">
    <property type="entry name" value="Prim-Pol"/>
    <property type="match status" value="1"/>
</dbReference>
<dbReference type="Gene3D" id="3.40.50.300">
    <property type="entry name" value="P-loop containing nucleotide triphosphate hydrolases"/>
    <property type="match status" value="1"/>
</dbReference>
<evidence type="ECO:0000313" key="2">
    <source>
        <dbReference type="EMBL" id="SES42964.1"/>
    </source>
</evidence>
<dbReference type="InterPro" id="IPR027417">
    <property type="entry name" value="P-loop_NTPase"/>
</dbReference>
<accession>A0A1H9XA35</accession>
<feature type="domain" description="DNA primase/polymerase bifunctional N-terminal" evidence="1">
    <location>
        <begin position="2"/>
        <end position="172"/>
    </location>
</feature>
<evidence type="ECO:0000313" key="3">
    <source>
        <dbReference type="Proteomes" id="UP000199028"/>
    </source>
</evidence>
<organism evidence="2 3">
    <name type="scientific">Lentzea flaviverrucosa</name>
    <dbReference type="NCBI Taxonomy" id="200379"/>
    <lineage>
        <taxon>Bacteria</taxon>
        <taxon>Bacillati</taxon>
        <taxon>Actinomycetota</taxon>
        <taxon>Actinomycetes</taxon>
        <taxon>Pseudonocardiales</taxon>
        <taxon>Pseudonocardiaceae</taxon>
        <taxon>Lentzea</taxon>
    </lineage>
</organism>
<keyword evidence="3" id="KW-1185">Reference proteome</keyword>
<protein>
    <submittedName>
        <fullName evidence="2">Bifunctional DNA primase/polymerase, N-terminal</fullName>
    </submittedName>
</protein>
<dbReference type="SUPFAM" id="SSF52540">
    <property type="entry name" value="P-loop containing nucleoside triphosphate hydrolases"/>
    <property type="match status" value="1"/>
</dbReference>
<dbReference type="Proteomes" id="UP000199028">
    <property type="component" value="Unassembled WGS sequence"/>
</dbReference>
<gene>
    <name evidence="2" type="ORF">SAMN05216195_11423</name>
</gene>
<dbReference type="Pfam" id="PF09250">
    <property type="entry name" value="Prim-Pol"/>
    <property type="match status" value="1"/>
</dbReference>
<dbReference type="Pfam" id="PF13481">
    <property type="entry name" value="AAA_25"/>
    <property type="match status" value="1"/>
</dbReference>
<sequence length="624" mass="69341">MYLGRGWVAPLPCDFPRPGSVPGGFSGYNGVDPNQSQVDAWIATPDRGNANLGLRMQDGTLGIDVDCHDGKRGCELLEYVEQFTGQLPKTWYSTARNDGSRHLMYRVPRSMEWKSEITEKIDGVQVKGIEILRPHHRWARAWPSLNPKTGQPIHWYTPEGVVSTVPPRPDDLAELPSEWVDYLKSKERGERGTFEFTDEKFNWSQFNVEDDSIPEGNQNELLFKALSSARAGSKDALTFLAVQLVRKFEGVPEHPKGDWDAKSILGVVDQVVKYAPGTSVVVAPELKQWAQQVDAAVLDGWLDVTELDRLVTPSYLVKGLLDRPVVALLHGDGGVGKSFMSLDVALHVALGREWRGARVRQARVAYVYTEGPAYATRRVHAWCKVNESPLDDLKGRLLVYPRPLDLLGPSEPLEAFATWVQKAGVGLVVFDTFRRNTVGGDENSAKDVSKALHWASRVVQSDATCLIIHHDNKSGGYSGNTALHGHVDTRIHLTRHEHDESVICVESEKERESARAGVLYGRLESVQLGVDEDGDAFGSAVFVEAHEPQRVATPQGFVNAVKLEEEVQKLLDIVQRKPGCSTRHIRESLGVQVARAPYVIEVAVERGLIRVEDGPRKSQLHYEV</sequence>
<reference evidence="3" key="1">
    <citation type="submission" date="2016-10" db="EMBL/GenBank/DDBJ databases">
        <authorList>
            <person name="Varghese N."/>
            <person name="Submissions S."/>
        </authorList>
    </citation>
    <scope>NUCLEOTIDE SEQUENCE [LARGE SCALE GENOMIC DNA]</scope>
    <source>
        <strain evidence="3">CGMCC 4.578</strain>
    </source>
</reference>
<dbReference type="InterPro" id="IPR015330">
    <property type="entry name" value="DNA_primase/pol_bifunc_N"/>
</dbReference>
<evidence type="ECO:0000259" key="1">
    <source>
        <dbReference type="SMART" id="SM00943"/>
    </source>
</evidence>
<dbReference type="AlphaFoldDB" id="A0A1H9XA35"/>
<dbReference type="OrthoDB" id="3171622at2"/>
<dbReference type="EMBL" id="FOFT01000014">
    <property type="protein sequence ID" value="SES42964.1"/>
    <property type="molecule type" value="Genomic_DNA"/>
</dbReference>